<keyword evidence="1" id="KW-0472">Membrane</keyword>
<organism evidence="2 3">
    <name type="scientific">'Catharanthus roseus' aster yellows phytoplasma</name>
    <dbReference type="NCBI Taxonomy" id="1193712"/>
    <lineage>
        <taxon>Bacteria</taxon>
        <taxon>Bacillati</taxon>
        <taxon>Mycoplasmatota</taxon>
        <taxon>Mollicutes</taxon>
        <taxon>Acholeplasmatales</taxon>
        <taxon>Acholeplasmataceae</taxon>
        <taxon>Candidatus Phytoplasma</taxon>
        <taxon>16SrI (Aster yellows group)</taxon>
    </lineage>
</organism>
<protein>
    <submittedName>
        <fullName evidence="2">ECF transporter S component</fullName>
    </submittedName>
</protein>
<evidence type="ECO:0000256" key="1">
    <source>
        <dbReference type="SAM" id="Phobius"/>
    </source>
</evidence>
<feature type="transmembrane region" description="Helical" evidence="1">
    <location>
        <begin position="41"/>
        <end position="58"/>
    </location>
</feature>
<feature type="transmembrane region" description="Helical" evidence="1">
    <location>
        <begin position="184"/>
        <end position="209"/>
    </location>
</feature>
<feature type="transmembrane region" description="Helical" evidence="1">
    <location>
        <begin position="107"/>
        <end position="128"/>
    </location>
</feature>
<keyword evidence="1" id="KW-0812">Transmembrane</keyword>
<evidence type="ECO:0000313" key="3">
    <source>
        <dbReference type="Proteomes" id="UP000289726"/>
    </source>
</evidence>
<evidence type="ECO:0000313" key="2">
    <source>
        <dbReference type="EMBL" id="QBF23852.1"/>
    </source>
</evidence>
<dbReference type="EMBL" id="CP035949">
    <property type="protein sequence ID" value="QBF23852.1"/>
    <property type="molecule type" value="Genomic_DNA"/>
</dbReference>
<feature type="transmembrane region" description="Helical" evidence="1">
    <location>
        <begin position="64"/>
        <end position="86"/>
    </location>
</feature>
<dbReference type="AlphaFoldDB" id="A0A4P6M8Z2"/>
<dbReference type="Gene3D" id="1.10.1760.20">
    <property type="match status" value="1"/>
</dbReference>
<sequence>MLNNQKNVLRKIIAISFLLFLAFGLELLSRYTINATIPCNYAFFRIELIFIILIGYLFGPKYGFWASLFYLLIHYVLEFSFMEVLLHHTHENHNHSHEHENEHASKALIFLYRFFLPYIVCSFSGLFYQKNLNHLTKKTPIIITLVLISVVQIISSILFINLLQENFAKKTFLKWFIPSPSYSWSLNLIYSFSSVIVSNTIIGALFYLINLRLKDNMEFLYGFSKEN</sequence>
<name>A0A4P6M8Z2_9MOLU</name>
<reference evidence="2 3" key="1">
    <citation type="submission" date="2019-02" db="EMBL/GenBank/DDBJ databases">
        <title>Draft Genome Sequence of Maize Bushy Stunt-like Phytoplasma group 16SrI-B (Aster yellows) in South Africa.</title>
        <authorList>
            <person name="Coetzee B."/>
            <person name="Douglas-Smit N."/>
            <person name="Maree H.J."/>
            <person name="Burger J.T."/>
            <person name="Kruger K."/>
            <person name="Pietersen G."/>
        </authorList>
    </citation>
    <scope>NUCLEOTIDE SEQUENCE [LARGE SCALE GENOMIC DNA]</scope>
    <source>
        <strain evidence="2 3">De Villa</strain>
    </source>
</reference>
<keyword evidence="1" id="KW-1133">Transmembrane helix</keyword>
<dbReference type="RefSeq" id="WP_130427653.1">
    <property type="nucleotide sequence ID" value="NZ_CP035949.1"/>
</dbReference>
<feature type="transmembrane region" description="Helical" evidence="1">
    <location>
        <begin position="12"/>
        <end position="29"/>
    </location>
</feature>
<proteinExistence type="predicted"/>
<feature type="transmembrane region" description="Helical" evidence="1">
    <location>
        <begin position="140"/>
        <end position="163"/>
    </location>
</feature>
<accession>A0A4P6M8Z2</accession>
<gene>
    <name evidence="2" type="ORF">EXT02_01420</name>
</gene>
<dbReference type="Proteomes" id="UP000289726">
    <property type="component" value="Chromosome"/>
</dbReference>
<keyword evidence="3" id="KW-1185">Reference proteome</keyword>